<dbReference type="RefSeq" id="WP_246416352.1">
    <property type="nucleotide sequence ID" value="NZ_JACIFF010000002.1"/>
</dbReference>
<comment type="subcellular location">
    <subcellularLocation>
        <location evidence="1 9">Cell outer membrane</location>
        <topology evidence="1 9">Multi-pass membrane protein</topology>
    </subcellularLocation>
</comment>
<keyword evidence="3 9" id="KW-1134">Transmembrane beta strand</keyword>
<dbReference type="Gene3D" id="2.170.130.10">
    <property type="entry name" value="TonB-dependent receptor, plug domain"/>
    <property type="match status" value="1"/>
</dbReference>
<evidence type="ECO:0000256" key="6">
    <source>
        <dbReference type="ARBA" id="ARBA00023077"/>
    </source>
</evidence>
<proteinExistence type="inferred from homology"/>
<dbReference type="SUPFAM" id="SSF56935">
    <property type="entry name" value="Porins"/>
    <property type="match status" value="1"/>
</dbReference>
<evidence type="ECO:0000256" key="10">
    <source>
        <dbReference type="RuleBase" id="RU003357"/>
    </source>
</evidence>
<evidence type="ECO:0000259" key="12">
    <source>
        <dbReference type="Pfam" id="PF00593"/>
    </source>
</evidence>
<evidence type="ECO:0000256" key="1">
    <source>
        <dbReference type="ARBA" id="ARBA00004571"/>
    </source>
</evidence>
<dbReference type="InterPro" id="IPR039426">
    <property type="entry name" value="TonB-dep_rcpt-like"/>
</dbReference>
<evidence type="ECO:0000313" key="15">
    <source>
        <dbReference type="Proteomes" id="UP000576209"/>
    </source>
</evidence>
<dbReference type="InterPro" id="IPR012910">
    <property type="entry name" value="Plug_dom"/>
</dbReference>
<dbReference type="InterPro" id="IPR036942">
    <property type="entry name" value="Beta-barrel_TonB_sf"/>
</dbReference>
<dbReference type="PANTHER" id="PTHR30442:SF0">
    <property type="entry name" value="FE(3+) DICITRATE TRANSPORT PROTEIN FECA"/>
    <property type="match status" value="1"/>
</dbReference>
<sequence length="846" mass="94001">MACRSFTQRTIRRAGAQVQCNSLRKAIFLYLMLLVTSSATAVAQTTVELTIVDTAAVTVSGVEVFAEETGELYNGGGSGRVVVEFPEPYDRITVTVFAAGYTTRQLMIGASEGDRTITLSPLVRDLSSVTVVAEARRREALTRLRAVEGTAIYAGRKTEVVALEALTVNLASNQARQIYGEVSGLNIYENDDAGLQLNIGGRGLDPNRSASFNTRQNGYDISADVLGYPESYYTPPAEALSRIEVVRGAASLQYGTQFGGLVNFVFHQPNRTKKVELITRQTIGSYGLFTSFNSVSGQVGPLGYYGFYNYKRGDGFRPNSGFQSHNAFIHVDLASASAPGTKVSFEYTYLDYLAQQAGGLTDAEFYRDPFSSNRERNWFAVDWQLYSLRLDHKFSDRTQFSLNVFGLDASRQAVGFRSNRVSQVDDPTTPRDLLIGDFRNYGAEARLLTRYQLGSRDAIALVGLKYYRANNSAVQGPGTAASDPDFSLATASFPSYPNQSSFTFPNRNVALFGEHIFYLNDRLSITPGARFEYIRTESEGSYNRFDFDLAGNPIREQEFTDNRVFGRSLLLLGLGISYRRNAELEFFANLSENYRSVTYNDIRTVNPSFQVDPDIRDERGYTADAGVRGRVRRWSYTANAFLIRYGNRLGEVLTPEVRRTADDREVETGRIIRLRGNIGAARIYGVETLVEWHILERPEGSAVPYTLTAFANTSLTHSNYIESEIAGVAGNEVEFIPRVNFKTGLRFGYGNLLGSVQYTRLSRQFTDASNALQDRSDNQSGIVGSIPAYGVADLSLSYRWKWLILESGVNNLTDERYFTRRATGYPGPGIIPSAPRSFYLTVGARF</sequence>
<feature type="signal peptide" evidence="11">
    <location>
        <begin position="1"/>
        <end position="41"/>
    </location>
</feature>
<dbReference type="InterPro" id="IPR037066">
    <property type="entry name" value="Plug_dom_sf"/>
</dbReference>
<dbReference type="PANTHER" id="PTHR30442">
    <property type="entry name" value="IRON III DICITRATE TRANSPORT PROTEIN FECA"/>
    <property type="match status" value="1"/>
</dbReference>
<keyword evidence="8 9" id="KW-0998">Cell outer membrane</keyword>
<accession>A0A840E8B5</accession>
<dbReference type="GO" id="GO:0033214">
    <property type="term" value="P:siderophore-iron import into cell"/>
    <property type="evidence" value="ECO:0007669"/>
    <property type="project" value="TreeGrafter"/>
</dbReference>
<keyword evidence="2 9" id="KW-0813">Transport</keyword>
<feature type="chain" id="PRO_5032966821" evidence="11">
    <location>
        <begin position="42"/>
        <end position="846"/>
    </location>
</feature>
<dbReference type="Pfam" id="PF00593">
    <property type="entry name" value="TonB_dep_Rec_b-barrel"/>
    <property type="match status" value="1"/>
</dbReference>
<evidence type="ECO:0000259" key="13">
    <source>
        <dbReference type="Pfam" id="PF07715"/>
    </source>
</evidence>
<keyword evidence="15" id="KW-1185">Reference proteome</keyword>
<dbReference type="PROSITE" id="PS01156">
    <property type="entry name" value="TONB_DEPENDENT_REC_2"/>
    <property type="match status" value="1"/>
</dbReference>
<comment type="caution">
    <text evidence="14">The sequence shown here is derived from an EMBL/GenBank/DDBJ whole genome shotgun (WGS) entry which is preliminary data.</text>
</comment>
<dbReference type="EMBL" id="JACIFF010000002">
    <property type="protein sequence ID" value="MBB4078308.1"/>
    <property type="molecule type" value="Genomic_DNA"/>
</dbReference>
<gene>
    <name evidence="14" type="ORF">GGR28_000921</name>
</gene>
<evidence type="ECO:0000256" key="11">
    <source>
        <dbReference type="SAM" id="SignalP"/>
    </source>
</evidence>
<reference evidence="14 15" key="1">
    <citation type="submission" date="2020-08" db="EMBL/GenBank/DDBJ databases">
        <title>Genomic Encyclopedia of Type Strains, Phase IV (KMG-IV): sequencing the most valuable type-strain genomes for metagenomic binning, comparative biology and taxonomic classification.</title>
        <authorList>
            <person name="Goeker M."/>
        </authorList>
    </citation>
    <scope>NUCLEOTIDE SEQUENCE [LARGE SCALE GENOMIC DNA]</scope>
    <source>
        <strain evidence="14 15">DSM 105137</strain>
    </source>
</reference>
<dbReference type="Pfam" id="PF07715">
    <property type="entry name" value="Plug"/>
    <property type="match status" value="1"/>
</dbReference>
<keyword evidence="4 9" id="KW-0812">Transmembrane</keyword>
<keyword evidence="6 10" id="KW-0798">TonB box</keyword>
<evidence type="ECO:0000256" key="2">
    <source>
        <dbReference type="ARBA" id="ARBA00022448"/>
    </source>
</evidence>
<evidence type="ECO:0000256" key="5">
    <source>
        <dbReference type="ARBA" id="ARBA00022729"/>
    </source>
</evidence>
<evidence type="ECO:0000256" key="3">
    <source>
        <dbReference type="ARBA" id="ARBA00022452"/>
    </source>
</evidence>
<dbReference type="PROSITE" id="PS52016">
    <property type="entry name" value="TONB_DEPENDENT_REC_3"/>
    <property type="match status" value="1"/>
</dbReference>
<feature type="domain" description="TonB-dependent receptor-like beta-barrel" evidence="12">
    <location>
        <begin position="338"/>
        <end position="812"/>
    </location>
</feature>
<protein>
    <submittedName>
        <fullName evidence="14">Fe(3+) dicitrate transport protein</fullName>
    </submittedName>
</protein>
<keyword evidence="7 9" id="KW-0472">Membrane</keyword>
<evidence type="ECO:0000256" key="7">
    <source>
        <dbReference type="ARBA" id="ARBA00023136"/>
    </source>
</evidence>
<dbReference type="InterPro" id="IPR010917">
    <property type="entry name" value="TonB_rcpt_CS"/>
</dbReference>
<dbReference type="Proteomes" id="UP000576209">
    <property type="component" value="Unassembled WGS sequence"/>
</dbReference>
<dbReference type="Gene3D" id="2.40.170.20">
    <property type="entry name" value="TonB-dependent receptor, beta-barrel domain"/>
    <property type="match status" value="1"/>
</dbReference>
<evidence type="ECO:0000313" key="14">
    <source>
        <dbReference type="EMBL" id="MBB4078308.1"/>
    </source>
</evidence>
<evidence type="ECO:0000256" key="4">
    <source>
        <dbReference type="ARBA" id="ARBA00022692"/>
    </source>
</evidence>
<name>A0A840E8B5_9BACT</name>
<comment type="similarity">
    <text evidence="9 10">Belongs to the TonB-dependent receptor family.</text>
</comment>
<feature type="domain" description="TonB-dependent receptor plug" evidence="13">
    <location>
        <begin position="168"/>
        <end position="257"/>
    </location>
</feature>
<evidence type="ECO:0000256" key="8">
    <source>
        <dbReference type="ARBA" id="ARBA00023237"/>
    </source>
</evidence>
<dbReference type="GO" id="GO:0009279">
    <property type="term" value="C:cell outer membrane"/>
    <property type="evidence" value="ECO:0007669"/>
    <property type="project" value="UniProtKB-SubCell"/>
</dbReference>
<dbReference type="AlphaFoldDB" id="A0A840E8B5"/>
<keyword evidence="5 11" id="KW-0732">Signal</keyword>
<organism evidence="14 15">
    <name type="scientific">Neolewinella aquimaris</name>
    <dbReference type="NCBI Taxonomy" id="1835722"/>
    <lineage>
        <taxon>Bacteria</taxon>
        <taxon>Pseudomonadati</taxon>
        <taxon>Bacteroidota</taxon>
        <taxon>Saprospiria</taxon>
        <taxon>Saprospirales</taxon>
        <taxon>Lewinellaceae</taxon>
        <taxon>Neolewinella</taxon>
    </lineage>
</organism>
<dbReference type="InterPro" id="IPR000531">
    <property type="entry name" value="Beta-barrel_TonB"/>
</dbReference>
<evidence type="ECO:0000256" key="9">
    <source>
        <dbReference type="PROSITE-ProRule" id="PRU01360"/>
    </source>
</evidence>